<accession>A0A835QUA2</accession>
<dbReference type="EMBL" id="JADCNM010000006">
    <property type="protein sequence ID" value="KAG0478849.1"/>
    <property type="molecule type" value="Genomic_DNA"/>
</dbReference>
<comment type="caution">
    <text evidence="2">The sequence shown here is derived from an EMBL/GenBank/DDBJ whole genome shotgun (WGS) entry which is preliminary data.</text>
</comment>
<dbReference type="AlphaFoldDB" id="A0A835QUA2"/>
<proteinExistence type="predicted"/>
<name>A0A835QUA2_VANPL</name>
<organism evidence="2 3">
    <name type="scientific">Vanilla planifolia</name>
    <name type="common">Vanilla</name>
    <dbReference type="NCBI Taxonomy" id="51239"/>
    <lineage>
        <taxon>Eukaryota</taxon>
        <taxon>Viridiplantae</taxon>
        <taxon>Streptophyta</taxon>
        <taxon>Embryophyta</taxon>
        <taxon>Tracheophyta</taxon>
        <taxon>Spermatophyta</taxon>
        <taxon>Magnoliopsida</taxon>
        <taxon>Liliopsida</taxon>
        <taxon>Asparagales</taxon>
        <taxon>Orchidaceae</taxon>
        <taxon>Vanilloideae</taxon>
        <taxon>Vanilleae</taxon>
        <taxon>Vanilla</taxon>
    </lineage>
</organism>
<gene>
    <name evidence="2" type="ORF">HPP92_013568</name>
</gene>
<evidence type="ECO:0000313" key="3">
    <source>
        <dbReference type="Proteomes" id="UP000639772"/>
    </source>
</evidence>
<feature type="compositionally biased region" description="Low complexity" evidence="1">
    <location>
        <begin position="67"/>
        <end position="81"/>
    </location>
</feature>
<evidence type="ECO:0000256" key="1">
    <source>
        <dbReference type="SAM" id="MobiDB-lite"/>
    </source>
</evidence>
<feature type="region of interest" description="Disordered" evidence="1">
    <location>
        <begin position="67"/>
        <end position="92"/>
    </location>
</feature>
<dbReference type="Proteomes" id="UP000639772">
    <property type="component" value="Chromosome 6"/>
</dbReference>
<protein>
    <submittedName>
        <fullName evidence="2">Uncharacterized protein</fullName>
    </submittedName>
</protein>
<reference evidence="2 3" key="1">
    <citation type="journal article" date="2020" name="Nat. Food">
        <title>A phased Vanilla planifolia genome enables genetic improvement of flavour and production.</title>
        <authorList>
            <person name="Hasing T."/>
            <person name="Tang H."/>
            <person name="Brym M."/>
            <person name="Khazi F."/>
            <person name="Huang T."/>
            <person name="Chambers A.H."/>
        </authorList>
    </citation>
    <scope>NUCLEOTIDE SEQUENCE [LARGE SCALE GENOMIC DNA]</scope>
    <source>
        <tissue evidence="2">Leaf</tissue>
    </source>
</reference>
<evidence type="ECO:0000313" key="2">
    <source>
        <dbReference type="EMBL" id="KAG0478849.1"/>
    </source>
</evidence>
<sequence>MAASMSMNVCPGNRQGVNLRHRLHYEKSSMLGRFNCMRVEGRITRGAAVPKQCSASPHAVLELVYSTPPVSLPDPSSTTTSPPKPSKVAPPRPKWNFFQRAAAAALDAVEDGVIANMLERNHPPLYHRPSRTDCRKLCSRG</sequence>
<feature type="compositionally biased region" description="Pro residues" evidence="1">
    <location>
        <begin position="82"/>
        <end position="92"/>
    </location>
</feature>